<evidence type="ECO:0000256" key="3">
    <source>
        <dbReference type="ARBA" id="ARBA00022553"/>
    </source>
</evidence>
<accession>A8XFI9</accession>
<gene>
    <name evidence="6 8" type="ORF">CBG12310</name>
    <name evidence="6" type="ORF">CBG_12310</name>
</gene>
<evidence type="ECO:0000256" key="1">
    <source>
        <dbReference type="ARBA" id="ARBA00004604"/>
    </source>
</evidence>
<keyword evidence="4" id="KW-0539">Nucleus</keyword>
<dbReference type="HOGENOM" id="CLU_012635_1_0_1"/>
<evidence type="ECO:0000313" key="7">
    <source>
        <dbReference type="Proteomes" id="UP000008549"/>
    </source>
</evidence>
<dbReference type="EMBL" id="HE600913">
    <property type="protein sequence ID" value="CAP31306.2"/>
    <property type="molecule type" value="Genomic_DNA"/>
</dbReference>
<dbReference type="PANTHER" id="PTHR14150:SF12">
    <property type="entry name" value="U3 SMALL NUCLEOLAR RNA-ASSOCIATED PROTEIN 14 HOMOLOG A"/>
    <property type="match status" value="1"/>
</dbReference>
<dbReference type="KEGG" id="cbr:CBG_12310"/>
<proteinExistence type="inferred from homology"/>
<dbReference type="GO" id="GO:0032040">
    <property type="term" value="C:small-subunit processome"/>
    <property type="evidence" value="ECO:0000318"/>
    <property type="project" value="GO_Central"/>
</dbReference>
<keyword evidence="3" id="KW-0597">Phosphoprotein</keyword>
<keyword evidence="7" id="KW-1185">Reference proteome</keyword>
<feature type="region of interest" description="Disordered" evidence="5">
    <location>
        <begin position="50"/>
        <end position="96"/>
    </location>
</feature>
<dbReference type="eggNOG" id="KOG2172">
    <property type="taxonomic scope" value="Eukaryota"/>
</dbReference>
<protein>
    <submittedName>
        <fullName evidence="6">Protein CBG12310</fullName>
    </submittedName>
</protein>
<feature type="region of interest" description="Disordered" evidence="5">
    <location>
        <begin position="318"/>
        <end position="341"/>
    </location>
</feature>
<dbReference type="AlphaFoldDB" id="A8XFI9"/>
<dbReference type="InParanoid" id="A8XFI9"/>
<dbReference type="InterPro" id="IPR006709">
    <property type="entry name" value="SSU_processome_Utp14"/>
</dbReference>
<dbReference type="OMA" id="EHALSGW"/>
<organism evidence="6 7">
    <name type="scientific">Caenorhabditis briggsae</name>
    <dbReference type="NCBI Taxonomy" id="6238"/>
    <lineage>
        <taxon>Eukaryota</taxon>
        <taxon>Metazoa</taxon>
        <taxon>Ecdysozoa</taxon>
        <taxon>Nematoda</taxon>
        <taxon>Chromadorea</taxon>
        <taxon>Rhabditida</taxon>
        <taxon>Rhabditina</taxon>
        <taxon>Rhabditomorpha</taxon>
        <taxon>Rhabditoidea</taxon>
        <taxon>Rhabditidae</taxon>
        <taxon>Peloderinae</taxon>
        <taxon>Caenorhabditis</taxon>
    </lineage>
</organism>
<evidence type="ECO:0000256" key="5">
    <source>
        <dbReference type="SAM" id="MobiDB-lite"/>
    </source>
</evidence>
<dbReference type="GeneID" id="8581594"/>
<sequence length="668" mass="76121">MSDDSDIDDVAHKKLLQSIQTPGSVKNNRLKKLTKTKIDASSLLSHITVSRPSTNKAKQSLGIGDLEVTETPTGQKGKKRKSEASGSEKSARKKLKSKTLIPLKDVEARKEIEGKIAFTDLKKEVTQNWTELVQSNRISDQLIFPLTKPDGVMWGDEKTEPVLTEKEMEVMKATDIKMAKERLSQMQRMRAIVGIQEAKNRYMKKIKSKGYHRILKREKRKQLLKEFDDLVTRDPSAAHEKLAEMDLQRIMERGSLKHRGQNQKFKQMLEKHASRNPEVKKLLDEHLRYLYLAIRYKISISIWKIFRMGRELKAKVISSADADSDAEAPNESVQKKKKSIHDLLKDAAQEADEESKKQIGAALVDSFLDDSEAQKITLAQMRAKKRQEAAALKSISAITGTSREENLFDADETWQTDEEKKERNKKKKVLKAKEKARKGTVGKVSYVDKDYNPKLEARKAETFEDKVEKAVQAAGVHAAEERQKEIELDPSKFLELNNNDLTQVSSDFVEKMDQFDEEASKVINEAFKDDDVIADFEAQKEGVKEKERVKDIDLNLAGWGSWVGPGMTEKKRRRNFVVKAKEKKRKDGERNGLIIAESMTAKEGIGKIQPRSLPFPYSRVEDYEAVLKQPLGLEWNMEKMRDELCKPAVVVEAGRAIRPINKKHLLGE</sequence>
<evidence type="ECO:0000313" key="8">
    <source>
        <dbReference type="WormBase" id="CBG12310"/>
    </source>
</evidence>
<dbReference type="Pfam" id="PF04615">
    <property type="entry name" value="Utp14"/>
    <property type="match status" value="1"/>
</dbReference>
<feature type="region of interest" description="Disordered" evidence="5">
    <location>
        <begin position="1"/>
        <end position="30"/>
    </location>
</feature>
<evidence type="ECO:0000256" key="4">
    <source>
        <dbReference type="ARBA" id="ARBA00023242"/>
    </source>
</evidence>
<dbReference type="RefSeq" id="XP_045094825.1">
    <property type="nucleotide sequence ID" value="XM_045239541.1"/>
</dbReference>
<dbReference type="PANTHER" id="PTHR14150">
    <property type="entry name" value="U3 SMALL NUCLEOLAR RNA-ASSOCIATED PROTEIN 14"/>
    <property type="match status" value="1"/>
</dbReference>
<reference evidence="6 7" key="1">
    <citation type="journal article" date="2003" name="PLoS Biol.">
        <title>The genome sequence of Caenorhabditis briggsae: a platform for comparative genomics.</title>
        <authorList>
            <person name="Stein L.D."/>
            <person name="Bao Z."/>
            <person name="Blasiar D."/>
            <person name="Blumenthal T."/>
            <person name="Brent M.R."/>
            <person name="Chen N."/>
            <person name="Chinwalla A."/>
            <person name="Clarke L."/>
            <person name="Clee C."/>
            <person name="Coghlan A."/>
            <person name="Coulson A."/>
            <person name="D'Eustachio P."/>
            <person name="Fitch D.H."/>
            <person name="Fulton L.A."/>
            <person name="Fulton R.E."/>
            <person name="Griffiths-Jones S."/>
            <person name="Harris T.W."/>
            <person name="Hillier L.W."/>
            <person name="Kamath R."/>
            <person name="Kuwabara P.E."/>
            <person name="Mardis E.R."/>
            <person name="Marra M.A."/>
            <person name="Miner T.L."/>
            <person name="Minx P."/>
            <person name="Mullikin J.C."/>
            <person name="Plumb R.W."/>
            <person name="Rogers J."/>
            <person name="Schein J.E."/>
            <person name="Sohrmann M."/>
            <person name="Spieth J."/>
            <person name="Stajich J.E."/>
            <person name="Wei C."/>
            <person name="Willey D."/>
            <person name="Wilson R.K."/>
            <person name="Durbin R."/>
            <person name="Waterston R.H."/>
        </authorList>
    </citation>
    <scope>NUCLEOTIDE SEQUENCE [LARGE SCALE GENOMIC DNA]</scope>
    <source>
        <strain evidence="6 7">AF16</strain>
    </source>
</reference>
<dbReference type="GO" id="GO:0006364">
    <property type="term" value="P:rRNA processing"/>
    <property type="evidence" value="ECO:0007669"/>
    <property type="project" value="InterPro"/>
</dbReference>
<comment type="similarity">
    <text evidence="2">Belongs to the UTP14 family.</text>
</comment>
<dbReference type="GO" id="GO:0005730">
    <property type="term" value="C:nucleolus"/>
    <property type="evidence" value="ECO:0000318"/>
    <property type="project" value="GO_Central"/>
</dbReference>
<dbReference type="CTD" id="8581594"/>
<dbReference type="FunCoup" id="A8XFI9">
    <property type="interactions" value="1996"/>
</dbReference>
<dbReference type="WormBase" id="CBG12310">
    <property type="protein sequence ID" value="CBP02978"/>
    <property type="gene ID" value="WBGene00033276"/>
</dbReference>
<dbReference type="Proteomes" id="UP000008549">
    <property type="component" value="Unassembled WGS sequence"/>
</dbReference>
<evidence type="ECO:0000313" key="6">
    <source>
        <dbReference type="EMBL" id="CAP31306.2"/>
    </source>
</evidence>
<reference evidence="6 7" key="2">
    <citation type="journal article" date="2011" name="PLoS Genet.">
        <title>Caenorhabditis briggsae recombinant inbred line genotypes reveal inter-strain incompatibility and the evolution of recombination.</title>
        <authorList>
            <person name="Ross J.A."/>
            <person name="Koboldt D.C."/>
            <person name="Staisch J.E."/>
            <person name="Chamberlin H.M."/>
            <person name="Gupta B.P."/>
            <person name="Miller R.D."/>
            <person name="Baird S.E."/>
            <person name="Haag E.S."/>
        </authorList>
    </citation>
    <scope>NUCLEOTIDE SEQUENCE [LARGE SCALE GENOMIC DNA]</scope>
    <source>
        <strain evidence="6 7">AF16</strain>
    </source>
</reference>
<evidence type="ECO:0000256" key="2">
    <source>
        <dbReference type="ARBA" id="ARBA00007774"/>
    </source>
</evidence>
<dbReference type="STRING" id="6238.A8XFI9"/>
<name>A8XFI9_CAEBR</name>
<comment type="subcellular location">
    <subcellularLocation>
        <location evidence="1">Nucleus</location>
        <location evidence="1">Nucleolus</location>
    </subcellularLocation>
</comment>